<name>A0ABS5TP35_9ACTN</name>
<feature type="compositionally biased region" description="Low complexity" evidence="5">
    <location>
        <begin position="24"/>
        <end position="54"/>
    </location>
</feature>
<evidence type="ECO:0000256" key="1">
    <source>
        <dbReference type="ARBA" id="ARBA00022670"/>
    </source>
</evidence>
<dbReference type="PROSITE" id="PS51892">
    <property type="entry name" value="SUBTILASE"/>
    <property type="match status" value="1"/>
</dbReference>
<dbReference type="InterPro" id="IPR015500">
    <property type="entry name" value="Peptidase_S8_subtilisin-rel"/>
</dbReference>
<dbReference type="Gene3D" id="3.40.50.200">
    <property type="entry name" value="Peptidase S8/S53 domain"/>
    <property type="match status" value="1"/>
</dbReference>
<keyword evidence="11" id="KW-1185">Reference proteome</keyword>
<dbReference type="Pfam" id="PF00082">
    <property type="entry name" value="Peptidase_S8"/>
    <property type="match status" value="1"/>
</dbReference>
<dbReference type="InterPro" id="IPR003137">
    <property type="entry name" value="PA_domain"/>
</dbReference>
<dbReference type="Proteomes" id="UP001197247">
    <property type="component" value="Unassembled WGS sequence"/>
</dbReference>
<dbReference type="Gene3D" id="3.50.30.30">
    <property type="match status" value="1"/>
</dbReference>
<organism evidence="10 11">
    <name type="scientific">Kineosporia corallincola</name>
    <dbReference type="NCBI Taxonomy" id="2835133"/>
    <lineage>
        <taxon>Bacteria</taxon>
        <taxon>Bacillati</taxon>
        <taxon>Actinomycetota</taxon>
        <taxon>Actinomycetes</taxon>
        <taxon>Kineosporiales</taxon>
        <taxon>Kineosporiaceae</taxon>
        <taxon>Kineosporia</taxon>
    </lineage>
</organism>
<evidence type="ECO:0000256" key="4">
    <source>
        <dbReference type="PROSITE-ProRule" id="PRU01240"/>
    </source>
</evidence>
<dbReference type="InterPro" id="IPR046450">
    <property type="entry name" value="PA_dom_sf"/>
</dbReference>
<dbReference type="RefSeq" id="WP_214159405.1">
    <property type="nucleotide sequence ID" value="NZ_JAHBAY010000014.1"/>
</dbReference>
<dbReference type="InterPro" id="IPR041469">
    <property type="entry name" value="Subtilisin-like_FN3"/>
</dbReference>
<dbReference type="InterPro" id="IPR023828">
    <property type="entry name" value="Peptidase_S8_Ser-AS"/>
</dbReference>
<protein>
    <submittedName>
        <fullName evidence="10">S8 family serine peptidase</fullName>
    </submittedName>
</protein>
<feature type="active site" description="Charge relay system" evidence="4">
    <location>
        <position position="284"/>
    </location>
</feature>
<reference evidence="10 11" key="1">
    <citation type="submission" date="2021-05" db="EMBL/GenBank/DDBJ databases">
        <title>Kineosporia and Streptomyces sp. nov. two new marine actinobacteria isolated from Coral.</title>
        <authorList>
            <person name="Buangrab K."/>
            <person name="Sutthacheep M."/>
            <person name="Yeemin T."/>
            <person name="Harunari E."/>
            <person name="Igarashi Y."/>
            <person name="Kanchanasin P."/>
            <person name="Tanasupawat S."/>
            <person name="Phongsopitanun W."/>
        </authorList>
    </citation>
    <scope>NUCLEOTIDE SEQUENCE [LARGE SCALE GENOMIC DNA]</scope>
    <source>
        <strain evidence="10 11">J2-2</strain>
    </source>
</reference>
<dbReference type="PANTHER" id="PTHR10795">
    <property type="entry name" value="PROPROTEIN CONVERTASE SUBTILISIN/KEXIN"/>
    <property type="match status" value="1"/>
</dbReference>
<dbReference type="InterPro" id="IPR045051">
    <property type="entry name" value="SBT"/>
</dbReference>
<gene>
    <name evidence="10" type="ORF">KIH74_28240</name>
</gene>
<feature type="active site" description="Charge relay system" evidence="4">
    <location>
        <position position="211"/>
    </location>
</feature>
<feature type="domain" description="PA" evidence="8">
    <location>
        <begin position="441"/>
        <end position="526"/>
    </location>
</feature>
<evidence type="ECO:0000259" key="9">
    <source>
        <dbReference type="Pfam" id="PF17766"/>
    </source>
</evidence>
<feature type="chain" id="PRO_5046111225" evidence="6">
    <location>
        <begin position="26"/>
        <end position="1041"/>
    </location>
</feature>
<evidence type="ECO:0000256" key="6">
    <source>
        <dbReference type="SAM" id="SignalP"/>
    </source>
</evidence>
<dbReference type="SUPFAM" id="SSF52743">
    <property type="entry name" value="Subtilisin-like"/>
    <property type="match status" value="1"/>
</dbReference>
<dbReference type="PRINTS" id="PR00723">
    <property type="entry name" value="SUBTILISIN"/>
</dbReference>
<comment type="similarity">
    <text evidence="4">Belongs to the peptidase S8 family.</text>
</comment>
<dbReference type="EMBL" id="JAHBAY010000014">
    <property type="protein sequence ID" value="MBT0772865.1"/>
    <property type="molecule type" value="Genomic_DNA"/>
</dbReference>
<sequence length="1041" mass="106236">MARTAVLAVVTVATALVTATAPAVAATPPGTGSGAGSTDTTARAATEDTAPEDAGQTLDKVTTPATGTQRYLVQLDDAPVATYDGDVDGLAATKPAAGKRLSTGTAKVKAYREHLAGERSAVLKRAGVSSKATGAQLSTVFNGFVATLTPEQFTRVRATDGVAALYADRRVVADTWHSPEYLGLAGDDGVWQQQFGGAGDAGEGIIIGDLDSGFWPESPSLAAMPEPRPDAETIAKKWKGTCDAGQTGQITCNNKVIGARWYNDDGVAEAFPDEYFSPRDRNGHGTHTASTAAGLNGVAAIVGDQNLGTISGMAPGARLAVYKVLYDNGAGSASGSSIDIVNAIDDAVSDGVDVINYSIGDGTDRIGAVDLAFFNAAAAGVFVSASAGNEGPDDSTVDNSMPWVTTVAASTTDREFQRRLTLGDGTVIDGIGMGSASVASAPLVDSAAVAADPDDVSSAQLCDTGSLDPAKVKGSIVFCLRGVIDRVAKSRTVADAGGVGMVLYNDVTNSLNADVHSVPTVHIDDRQAPVVAAYIAKGDATAEISASRTAEVDSPSIAGFSSSGPSGVNETDLLKPDISAPGVDVVAATSPARGGEDFALMSGTSMAAPHIAGIAALVRAQHPDWSPAQVRSAMMTTAGDTTRAGKPIQVGDADATPFNYGSGEVRPGSALDPGLVFDSTSADWLRYLCGIAPSVSTLCDSTDTLDVNQLNYPSISMGHMVGTQTVTRTVTNVGSRTAHYVSQVSAPQGYTVKVTPAAININPGKTATFKVTVTNVSGAYGTWADGRLTWKDQDGHAVGLPLLVHNTGLVTPDAVVGTGTKGSQVVQVQAGYKGALTAGVYGLTSGTSSTTTLIGRQPSWDWGSLDNLPSPLPASLGVQQVHIPAGSVNPQVFVAVGMTTCTGNGGGDDEDPPPCVDYTIDAYGPDGKAIITAVGSKNGATLDLPDGEGDYTVVIQQEFFENTPAGQDFATYTTTVYTPGAAGTSTGKLTVDPKNRTVVQGATANLTVRWSGLSTGSRYVGLLRIGDGRGTTKELPITVVP</sequence>
<keyword evidence="6" id="KW-0732">Signal</keyword>
<feature type="region of interest" description="Disordered" evidence="5">
    <location>
        <begin position="24"/>
        <end position="63"/>
    </location>
</feature>
<feature type="active site" description="Charge relay system" evidence="4">
    <location>
        <position position="605"/>
    </location>
</feature>
<evidence type="ECO:0000259" key="8">
    <source>
        <dbReference type="Pfam" id="PF02225"/>
    </source>
</evidence>
<accession>A0ABS5TP35</accession>
<evidence type="ECO:0000313" key="10">
    <source>
        <dbReference type="EMBL" id="MBT0772865.1"/>
    </source>
</evidence>
<dbReference type="Pfam" id="PF02225">
    <property type="entry name" value="PA"/>
    <property type="match status" value="1"/>
</dbReference>
<feature type="domain" description="Subtilisin-like protease fibronectin type-III" evidence="9">
    <location>
        <begin position="709"/>
        <end position="804"/>
    </location>
</feature>
<dbReference type="Pfam" id="PF17766">
    <property type="entry name" value="fn3_6"/>
    <property type="match status" value="1"/>
</dbReference>
<dbReference type="InterPro" id="IPR034197">
    <property type="entry name" value="Peptidases_S8_3"/>
</dbReference>
<dbReference type="InterPro" id="IPR000209">
    <property type="entry name" value="Peptidase_S8/S53_dom"/>
</dbReference>
<proteinExistence type="inferred from homology"/>
<evidence type="ECO:0000256" key="2">
    <source>
        <dbReference type="ARBA" id="ARBA00022801"/>
    </source>
</evidence>
<dbReference type="PROSITE" id="PS00138">
    <property type="entry name" value="SUBTILASE_SER"/>
    <property type="match status" value="1"/>
</dbReference>
<keyword evidence="1 4" id="KW-0645">Protease</keyword>
<comment type="caution">
    <text evidence="10">The sequence shown here is derived from an EMBL/GenBank/DDBJ whole genome shotgun (WGS) entry which is preliminary data.</text>
</comment>
<dbReference type="InterPro" id="IPR036852">
    <property type="entry name" value="Peptidase_S8/S53_dom_sf"/>
</dbReference>
<dbReference type="CDD" id="cd04852">
    <property type="entry name" value="Peptidases_S8_3"/>
    <property type="match status" value="1"/>
</dbReference>
<dbReference type="Gene3D" id="2.60.40.2310">
    <property type="match status" value="1"/>
</dbReference>
<dbReference type="SUPFAM" id="SSF52025">
    <property type="entry name" value="PA domain"/>
    <property type="match status" value="1"/>
</dbReference>
<evidence type="ECO:0000259" key="7">
    <source>
        <dbReference type="Pfam" id="PF00082"/>
    </source>
</evidence>
<dbReference type="CDD" id="cd02120">
    <property type="entry name" value="PA_subtilisin_like"/>
    <property type="match status" value="1"/>
</dbReference>
<feature type="domain" description="Peptidase S8/S53" evidence="7">
    <location>
        <begin position="202"/>
        <end position="643"/>
    </location>
</feature>
<evidence type="ECO:0000313" key="11">
    <source>
        <dbReference type="Proteomes" id="UP001197247"/>
    </source>
</evidence>
<feature type="signal peptide" evidence="6">
    <location>
        <begin position="1"/>
        <end position="25"/>
    </location>
</feature>
<evidence type="ECO:0000256" key="5">
    <source>
        <dbReference type="SAM" id="MobiDB-lite"/>
    </source>
</evidence>
<evidence type="ECO:0000256" key="3">
    <source>
        <dbReference type="ARBA" id="ARBA00022825"/>
    </source>
</evidence>
<keyword evidence="2 4" id="KW-0378">Hydrolase</keyword>
<keyword evidence="3 4" id="KW-0720">Serine protease</keyword>